<sequence>MRARPDVVLVLSDKHCIERTPCVSLLCRQRGGTDCVARGGEAATALGEHWDRSYRDVRLARRRAATGGRRQASVTARTAQPAHGWVPAVTPLTPHRIIQHLVVIENGTFSAGRYVTKILNDYVSPFLVGMGGNAIFMQDNARPHTAQIVFAYFREVGITYMEWPAPNPDLNSIKHSWDELVRRGTCSSAESATNHAT</sequence>
<dbReference type="EMBL" id="CAKOGL010000003">
    <property type="protein sequence ID" value="CAH2084807.1"/>
    <property type="molecule type" value="Genomic_DNA"/>
</dbReference>
<evidence type="ECO:0000313" key="2">
    <source>
        <dbReference type="Proteomes" id="UP001153954"/>
    </source>
</evidence>
<keyword evidence="2" id="KW-1185">Reference proteome</keyword>
<proteinExistence type="predicted"/>
<dbReference type="Gene3D" id="3.30.420.10">
    <property type="entry name" value="Ribonuclease H-like superfamily/Ribonuclease H"/>
    <property type="match status" value="1"/>
</dbReference>
<reference evidence="1" key="1">
    <citation type="submission" date="2022-03" db="EMBL/GenBank/DDBJ databases">
        <authorList>
            <person name="Tunstrom K."/>
        </authorList>
    </citation>
    <scope>NUCLEOTIDE SEQUENCE</scope>
</reference>
<name>A0AAU9TFF4_EUPED</name>
<organism evidence="1 2">
    <name type="scientific">Euphydryas editha</name>
    <name type="common">Edith's checkerspot</name>
    <dbReference type="NCBI Taxonomy" id="104508"/>
    <lineage>
        <taxon>Eukaryota</taxon>
        <taxon>Metazoa</taxon>
        <taxon>Ecdysozoa</taxon>
        <taxon>Arthropoda</taxon>
        <taxon>Hexapoda</taxon>
        <taxon>Insecta</taxon>
        <taxon>Pterygota</taxon>
        <taxon>Neoptera</taxon>
        <taxon>Endopterygota</taxon>
        <taxon>Lepidoptera</taxon>
        <taxon>Glossata</taxon>
        <taxon>Ditrysia</taxon>
        <taxon>Papilionoidea</taxon>
        <taxon>Nymphalidae</taxon>
        <taxon>Nymphalinae</taxon>
        <taxon>Euphydryas</taxon>
    </lineage>
</organism>
<gene>
    <name evidence="1" type="ORF">EEDITHA_LOCUS1344</name>
</gene>
<evidence type="ECO:0000313" key="1">
    <source>
        <dbReference type="EMBL" id="CAH2084807.1"/>
    </source>
</evidence>
<dbReference type="Proteomes" id="UP001153954">
    <property type="component" value="Unassembled WGS sequence"/>
</dbReference>
<comment type="caution">
    <text evidence="1">The sequence shown here is derived from an EMBL/GenBank/DDBJ whole genome shotgun (WGS) entry which is preliminary data.</text>
</comment>
<protein>
    <recommendedName>
        <fullName evidence="3">Tc1-like transposase DDE domain-containing protein</fullName>
    </recommendedName>
</protein>
<dbReference type="InterPro" id="IPR036397">
    <property type="entry name" value="RNaseH_sf"/>
</dbReference>
<accession>A0AAU9TFF4</accession>
<dbReference type="GO" id="GO:0003676">
    <property type="term" value="F:nucleic acid binding"/>
    <property type="evidence" value="ECO:0007669"/>
    <property type="project" value="InterPro"/>
</dbReference>
<evidence type="ECO:0008006" key="3">
    <source>
        <dbReference type="Google" id="ProtNLM"/>
    </source>
</evidence>
<dbReference type="AlphaFoldDB" id="A0AAU9TFF4"/>